<gene>
    <name evidence="1" type="ORF">NEZAVI_LOCUS12231</name>
</gene>
<dbReference type="Proteomes" id="UP001152798">
    <property type="component" value="Chromosome 5"/>
</dbReference>
<dbReference type="EMBL" id="OV725081">
    <property type="protein sequence ID" value="CAH1403648.1"/>
    <property type="molecule type" value="Genomic_DNA"/>
</dbReference>
<protein>
    <submittedName>
        <fullName evidence="1">Uncharacterized protein</fullName>
    </submittedName>
</protein>
<keyword evidence="2" id="KW-1185">Reference proteome</keyword>
<proteinExistence type="predicted"/>
<sequence>MLTKTALPVKKYFLRAKAGASIMGPLLHSTWRASGPRSKAGFRALINSQELETLLRAKVACLSERHDDHIKDDFLRRTHRCYYALPSLNQP</sequence>
<evidence type="ECO:0000313" key="2">
    <source>
        <dbReference type="Proteomes" id="UP001152798"/>
    </source>
</evidence>
<dbReference type="AlphaFoldDB" id="A0A9P0HJB5"/>
<evidence type="ECO:0000313" key="1">
    <source>
        <dbReference type="EMBL" id="CAH1403648.1"/>
    </source>
</evidence>
<organism evidence="1 2">
    <name type="scientific">Nezara viridula</name>
    <name type="common">Southern green stink bug</name>
    <name type="synonym">Cimex viridulus</name>
    <dbReference type="NCBI Taxonomy" id="85310"/>
    <lineage>
        <taxon>Eukaryota</taxon>
        <taxon>Metazoa</taxon>
        <taxon>Ecdysozoa</taxon>
        <taxon>Arthropoda</taxon>
        <taxon>Hexapoda</taxon>
        <taxon>Insecta</taxon>
        <taxon>Pterygota</taxon>
        <taxon>Neoptera</taxon>
        <taxon>Paraneoptera</taxon>
        <taxon>Hemiptera</taxon>
        <taxon>Heteroptera</taxon>
        <taxon>Panheteroptera</taxon>
        <taxon>Pentatomomorpha</taxon>
        <taxon>Pentatomoidea</taxon>
        <taxon>Pentatomidae</taxon>
        <taxon>Pentatominae</taxon>
        <taxon>Nezara</taxon>
    </lineage>
</organism>
<name>A0A9P0HJB5_NEZVI</name>
<accession>A0A9P0HJB5</accession>
<reference evidence="1" key="1">
    <citation type="submission" date="2022-01" db="EMBL/GenBank/DDBJ databases">
        <authorList>
            <person name="King R."/>
        </authorList>
    </citation>
    <scope>NUCLEOTIDE SEQUENCE</scope>
</reference>